<keyword evidence="3" id="KW-1185">Reference proteome</keyword>
<reference evidence="2" key="1">
    <citation type="journal article" date="2020" name="Stud. Mycol.">
        <title>101 Dothideomycetes genomes: a test case for predicting lifestyles and emergence of pathogens.</title>
        <authorList>
            <person name="Haridas S."/>
            <person name="Albert R."/>
            <person name="Binder M."/>
            <person name="Bloem J."/>
            <person name="Labutti K."/>
            <person name="Salamov A."/>
            <person name="Andreopoulos B."/>
            <person name="Baker S."/>
            <person name="Barry K."/>
            <person name="Bills G."/>
            <person name="Bluhm B."/>
            <person name="Cannon C."/>
            <person name="Castanera R."/>
            <person name="Culley D."/>
            <person name="Daum C."/>
            <person name="Ezra D."/>
            <person name="Gonzalez J."/>
            <person name="Henrissat B."/>
            <person name="Kuo A."/>
            <person name="Liang C."/>
            <person name="Lipzen A."/>
            <person name="Lutzoni F."/>
            <person name="Magnuson J."/>
            <person name="Mondo S."/>
            <person name="Nolan M."/>
            <person name="Ohm R."/>
            <person name="Pangilinan J."/>
            <person name="Park H.-J."/>
            <person name="Ramirez L."/>
            <person name="Alfaro M."/>
            <person name="Sun H."/>
            <person name="Tritt A."/>
            <person name="Yoshinaga Y."/>
            <person name="Zwiers L.-H."/>
            <person name="Turgeon B."/>
            <person name="Goodwin S."/>
            <person name="Spatafora J."/>
            <person name="Crous P."/>
            <person name="Grigoriev I."/>
        </authorList>
    </citation>
    <scope>NUCLEOTIDE SEQUENCE</scope>
    <source>
        <strain evidence="2">CBS 690.94</strain>
    </source>
</reference>
<accession>A0A9P4PTE2</accession>
<feature type="compositionally biased region" description="Polar residues" evidence="1">
    <location>
        <begin position="1"/>
        <end position="13"/>
    </location>
</feature>
<dbReference type="OrthoDB" id="5345625at2759"/>
<name>A0A9P4PTE2_9PLEO</name>
<feature type="compositionally biased region" description="Basic and acidic residues" evidence="1">
    <location>
        <begin position="31"/>
        <end position="40"/>
    </location>
</feature>
<proteinExistence type="predicted"/>
<evidence type="ECO:0000313" key="3">
    <source>
        <dbReference type="Proteomes" id="UP000799764"/>
    </source>
</evidence>
<protein>
    <submittedName>
        <fullName evidence="2">Uncharacterized protein</fullName>
    </submittedName>
</protein>
<feature type="region of interest" description="Disordered" evidence="1">
    <location>
        <begin position="111"/>
        <end position="152"/>
    </location>
</feature>
<dbReference type="AlphaFoldDB" id="A0A9P4PTE2"/>
<evidence type="ECO:0000256" key="1">
    <source>
        <dbReference type="SAM" id="MobiDB-lite"/>
    </source>
</evidence>
<feature type="region of interest" description="Disordered" evidence="1">
    <location>
        <begin position="327"/>
        <end position="349"/>
    </location>
</feature>
<evidence type="ECO:0000313" key="2">
    <source>
        <dbReference type="EMBL" id="KAF2449910.1"/>
    </source>
</evidence>
<organism evidence="2 3">
    <name type="scientific">Karstenula rhodostoma CBS 690.94</name>
    <dbReference type="NCBI Taxonomy" id="1392251"/>
    <lineage>
        <taxon>Eukaryota</taxon>
        <taxon>Fungi</taxon>
        <taxon>Dikarya</taxon>
        <taxon>Ascomycota</taxon>
        <taxon>Pezizomycotina</taxon>
        <taxon>Dothideomycetes</taxon>
        <taxon>Pleosporomycetidae</taxon>
        <taxon>Pleosporales</taxon>
        <taxon>Massarineae</taxon>
        <taxon>Didymosphaeriaceae</taxon>
        <taxon>Karstenula</taxon>
    </lineage>
</organism>
<dbReference type="Proteomes" id="UP000799764">
    <property type="component" value="Unassembled WGS sequence"/>
</dbReference>
<sequence>MSVSHANSPSTGTPRRVLGDLTPKALNTPSKRADPSDNTRAHSPLKQMQTLSPQLFGGKENVSTGALKSRKRSIDEVDDAERIDAKVRVGGSTTGHVGLSAAAMRLYTSNTTVDLPVPGSPTERNTPTPEPEPHHEPVNSQDTHDTQGTNNSFSALVNYDLCASQQSVQPAPSRAPSPPSPVVEGKKSRAELLRTRLGFGIYKVKTNQIAKSGSDIISSWETSYYDPTDASTPMVIPSFDGSRDAYQVPDITISSAKRDPQPVFIKANLDPFRPIGNLKLTPAPILLPTATSSRILHDYDMPSSPPHVILPEQLRSPVKQRLDYATPVNQSPRSDRAEQGFSDGSAQSGLRKLQRFQEGDLTSSAVKGNAAKGLMQLMAGKR</sequence>
<feature type="compositionally biased region" description="Basic and acidic residues" evidence="1">
    <location>
        <begin position="131"/>
        <end position="145"/>
    </location>
</feature>
<feature type="region of interest" description="Disordered" evidence="1">
    <location>
        <begin position="1"/>
        <end position="78"/>
    </location>
</feature>
<comment type="caution">
    <text evidence="2">The sequence shown here is derived from an EMBL/GenBank/DDBJ whole genome shotgun (WGS) entry which is preliminary data.</text>
</comment>
<gene>
    <name evidence="2" type="ORF">P171DRAFT_428038</name>
</gene>
<feature type="region of interest" description="Disordered" evidence="1">
    <location>
        <begin position="165"/>
        <end position="188"/>
    </location>
</feature>
<dbReference type="EMBL" id="MU001494">
    <property type="protein sequence ID" value="KAF2449910.1"/>
    <property type="molecule type" value="Genomic_DNA"/>
</dbReference>